<organism evidence="11 12">
    <name type="scientific">Vitis vinifera</name>
    <name type="common">Grape</name>
    <dbReference type="NCBI Taxonomy" id="29760"/>
    <lineage>
        <taxon>Eukaryota</taxon>
        <taxon>Viridiplantae</taxon>
        <taxon>Streptophyta</taxon>
        <taxon>Embryophyta</taxon>
        <taxon>Tracheophyta</taxon>
        <taxon>Spermatophyta</taxon>
        <taxon>Magnoliopsida</taxon>
        <taxon>eudicotyledons</taxon>
        <taxon>Gunneridae</taxon>
        <taxon>Pentapetalae</taxon>
        <taxon>rosids</taxon>
        <taxon>Vitales</taxon>
        <taxon>Vitaceae</taxon>
        <taxon>Viteae</taxon>
        <taxon>Vitis</taxon>
    </lineage>
</organism>
<dbReference type="FunFam" id="3.80.10.10:FF:000111">
    <property type="entry name" value="LRR receptor-like serine/threonine-protein kinase ERECTA"/>
    <property type="match status" value="1"/>
</dbReference>
<sequence>MMAGENEVQSKLKQLQYTVLQFSHLYYQDAVTVSSKGLEMELVKVLTLYTSIDLSCNNFQGDIPEVMGNFTSLYVLNLSHNGFTGHIPSSIGNMRQLESLDLSRNWLSGEIPTQLTNLNFLSVLNLSFNQLVGIIPTGNQLQTFSENSFLGDGGNATTNMLMEFFQGFSKEEQVVEEELTEFGGGECSRGAEG</sequence>
<keyword evidence="10" id="KW-0325">Glycoprotein</keyword>
<keyword evidence="8" id="KW-0472">Membrane</keyword>
<evidence type="ECO:0000256" key="4">
    <source>
        <dbReference type="ARBA" id="ARBA00022614"/>
    </source>
</evidence>
<dbReference type="PANTHER" id="PTHR27004">
    <property type="entry name" value="RECEPTOR-LIKE PROTEIN 12 ISOFORM X1"/>
    <property type="match status" value="1"/>
</dbReference>
<keyword evidence="7" id="KW-1133">Transmembrane helix</keyword>
<evidence type="ECO:0000256" key="5">
    <source>
        <dbReference type="ARBA" id="ARBA00022692"/>
    </source>
</evidence>
<protein>
    <submittedName>
        <fullName evidence="11">Receptor like protein 42</fullName>
    </submittedName>
</protein>
<evidence type="ECO:0000313" key="11">
    <source>
        <dbReference type="EMBL" id="RVW13683.1"/>
    </source>
</evidence>
<evidence type="ECO:0000256" key="9">
    <source>
        <dbReference type="ARBA" id="ARBA00023170"/>
    </source>
</evidence>
<evidence type="ECO:0000313" key="12">
    <source>
        <dbReference type="Proteomes" id="UP000288805"/>
    </source>
</evidence>
<keyword evidence="4" id="KW-0433">Leucine-rich repeat</keyword>
<dbReference type="GO" id="GO:0005886">
    <property type="term" value="C:plasma membrane"/>
    <property type="evidence" value="ECO:0007669"/>
    <property type="project" value="UniProtKB-SubCell"/>
</dbReference>
<dbReference type="InterPro" id="IPR032675">
    <property type="entry name" value="LRR_dom_sf"/>
</dbReference>
<dbReference type="InterPro" id="IPR001611">
    <property type="entry name" value="Leu-rich_rpt"/>
</dbReference>
<dbReference type="Pfam" id="PF00560">
    <property type="entry name" value="LRR_1"/>
    <property type="match status" value="1"/>
</dbReference>
<evidence type="ECO:0000256" key="10">
    <source>
        <dbReference type="ARBA" id="ARBA00023180"/>
    </source>
</evidence>
<dbReference type="SUPFAM" id="SSF52058">
    <property type="entry name" value="L domain-like"/>
    <property type="match status" value="1"/>
</dbReference>
<proteinExistence type="inferred from homology"/>
<keyword evidence="6" id="KW-0677">Repeat</keyword>
<dbReference type="Pfam" id="PF13855">
    <property type="entry name" value="LRR_8"/>
    <property type="match status" value="1"/>
</dbReference>
<evidence type="ECO:0000256" key="3">
    <source>
        <dbReference type="ARBA" id="ARBA00022475"/>
    </source>
</evidence>
<evidence type="ECO:0000256" key="1">
    <source>
        <dbReference type="ARBA" id="ARBA00004251"/>
    </source>
</evidence>
<gene>
    <name evidence="11" type="primary">RLP42_5</name>
    <name evidence="11" type="ORF">CK203_094018</name>
</gene>
<evidence type="ECO:0000256" key="6">
    <source>
        <dbReference type="ARBA" id="ARBA00022737"/>
    </source>
</evidence>
<keyword evidence="5" id="KW-0812">Transmembrane</keyword>
<comment type="caution">
    <text evidence="11">The sequence shown here is derived from an EMBL/GenBank/DDBJ whole genome shotgun (WGS) entry which is preliminary data.</text>
</comment>
<dbReference type="EMBL" id="QGNW01002647">
    <property type="protein sequence ID" value="RVW13683.1"/>
    <property type="molecule type" value="Genomic_DNA"/>
</dbReference>
<keyword evidence="3" id="KW-1003">Cell membrane</keyword>
<reference evidence="11 12" key="1">
    <citation type="journal article" date="2018" name="PLoS Genet.">
        <title>Population sequencing reveals clonal diversity and ancestral inbreeding in the grapevine cultivar Chardonnay.</title>
        <authorList>
            <person name="Roach M.J."/>
            <person name="Johnson D.L."/>
            <person name="Bohlmann J."/>
            <person name="van Vuuren H.J."/>
            <person name="Jones S.J."/>
            <person name="Pretorius I.S."/>
            <person name="Schmidt S.A."/>
            <person name="Borneman A.R."/>
        </authorList>
    </citation>
    <scope>NUCLEOTIDE SEQUENCE [LARGE SCALE GENOMIC DNA]</scope>
    <source>
        <strain evidence="12">cv. Chardonnay</strain>
        <tissue evidence="11">Leaf</tissue>
    </source>
</reference>
<name>A0A438BRV6_VITVI</name>
<accession>A0A438BRV6</accession>
<dbReference type="Gene3D" id="3.80.10.10">
    <property type="entry name" value="Ribonuclease Inhibitor"/>
    <property type="match status" value="1"/>
</dbReference>
<dbReference type="PANTHER" id="PTHR27004:SF435">
    <property type="entry name" value="LEUCINE-RICH REPEAT-CONTAINING N-TERMINAL PLANT-TYPE DOMAIN-CONTAINING PROTEIN"/>
    <property type="match status" value="1"/>
</dbReference>
<keyword evidence="9 11" id="KW-0675">Receptor</keyword>
<evidence type="ECO:0000256" key="2">
    <source>
        <dbReference type="ARBA" id="ARBA00009592"/>
    </source>
</evidence>
<evidence type="ECO:0000256" key="7">
    <source>
        <dbReference type="ARBA" id="ARBA00022989"/>
    </source>
</evidence>
<comment type="similarity">
    <text evidence="2">Belongs to the RLP family.</text>
</comment>
<dbReference type="Proteomes" id="UP000288805">
    <property type="component" value="Unassembled WGS sequence"/>
</dbReference>
<dbReference type="PRINTS" id="PR00019">
    <property type="entry name" value="LEURICHRPT"/>
</dbReference>
<dbReference type="AlphaFoldDB" id="A0A438BRV6"/>
<comment type="subcellular location">
    <subcellularLocation>
        <location evidence="1">Cell membrane</location>
        <topology evidence="1">Single-pass type I membrane protein</topology>
    </subcellularLocation>
</comment>
<evidence type="ECO:0000256" key="8">
    <source>
        <dbReference type="ARBA" id="ARBA00023136"/>
    </source>
</evidence>